<gene>
    <name evidence="2" type="ORF">F511_20549</name>
</gene>
<evidence type="ECO:0000313" key="2">
    <source>
        <dbReference type="EMBL" id="KZV36796.1"/>
    </source>
</evidence>
<proteinExistence type="predicted"/>
<sequence length="205" mass="22970">MKESRIQSWTGLGDDNRLPLKCRFPLEIGRSQAPRRQQAAAARRRRKFVSGQFDEENPFVLISSVLLVQANEGVSFFVMDRIGDIYCNLPRRADVIVTTVGARHKCQQGSGFEAPILAGGADPDPQQWYQSQCFSDLINTILPELYLTLNFQNRKGQNSGDNHRPPPRAAAPPPRAHMNARDLRAGRERNTRQGCASSRERAGRA</sequence>
<keyword evidence="3" id="KW-1185">Reference proteome</keyword>
<evidence type="ECO:0000313" key="3">
    <source>
        <dbReference type="Proteomes" id="UP000250235"/>
    </source>
</evidence>
<accession>A0A2Z7BRA5</accession>
<protein>
    <submittedName>
        <fullName evidence="2">Uncharacterized protein</fullName>
    </submittedName>
</protein>
<dbReference type="EMBL" id="KV003214">
    <property type="protein sequence ID" value="KZV36796.1"/>
    <property type="molecule type" value="Genomic_DNA"/>
</dbReference>
<evidence type="ECO:0000256" key="1">
    <source>
        <dbReference type="SAM" id="MobiDB-lite"/>
    </source>
</evidence>
<dbReference type="Proteomes" id="UP000250235">
    <property type="component" value="Unassembled WGS sequence"/>
</dbReference>
<feature type="compositionally biased region" description="Basic and acidic residues" evidence="1">
    <location>
        <begin position="179"/>
        <end position="191"/>
    </location>
</feature>
<reference evidence="2 3" key="1">
    <citation type="journal article" date="2015" name="Proc. Natl. Acad. Sci. U.S.A.">
        <title>The resurrection genome of Boea hygrometrica: A blueprint for survival of dehydration.</title>
        <authorList>
            <person name="Xiao L."/>
            <person name="Yang G."/>
            <person name="Zhang L."/>
            <person name="Yang X."/>
            <person name="Zhao S."/>
            <person name="Ji Z."/>
            <person name="Zhou Q."/>
            <person name="Hu M."/>
            <person name="Wang Y."/>
            <person name="Chen M."/>
            <person name="Xu Y."/>
            <person name="Jin H."/>
            <person name="Xiao X."/>
            <person name="Hu G."/>
            <person name="Bao F."/>
            <person name="Hu Y."/>
            <person name="Wan P."/>
            <person name="Li L."/>
            <person name="Deng X."/>
            <person name="Kuang T."/>
            <person name="Xiang C."/>
            <person name="Zhu J.K."/>
            <person name="Oliver M.J."/>
            <person name="He Y."/>
        </authorList>
    </citation>
    <scope>NUCLEOTIDE SEQUENCE [LARGE SCALE GENOMIC DNA]</scope>
    <source>
        <strain evidence="3">cv. XS01</strain>
    </source>
</reference>
<name>A0A2Z7BRA5_9LAMI</name>
<dbReference type="AlphaFoldDB" id="A0A2Z7BRA5"/>
<feature type="region of interest" description="Disordered" evidence="1">
    <location>
        <begin position="153"/>
        <end position="205"/>
    </location>
</feature>
<organism evidence="2 3">
    <name type="scientific">Dorcoceras hygrometricum</name>
    <dbReference type="NCBI Taxonomy" id="472368"/>
    <lineage>
        <taxon>Eukaryota</taxon>
        <taxon>Viridiplantae</taxon>
        <taxon>Streptophyta</taxon>
        <taxon>Embryophyta</taxon>
        <taxon>Tracheophyta</taxon>
        <taxon>Spermatophyta</taxon>
        <taxon>Magnoliopsida</taxon>
        <taxon>eudicotyledons</taxon>
        <taxon>Gunneridae</taxon>
        <taxon>Pentapetalae</taxon>
        <taxon>asterids</taxon>
        <taxon>lamiids</taxon>
        <taxon>Lamiales</taxon>
        <taxon>Gesneriaceae</taxon>
        <taxon>Didymocarpoideae</taxon>
        <taxon>Trichosporeae</taxon>
        <taxon>Loxocarpinae</taxon>
        <taxon>Dorcoceras</taxon>
    </lineage>
</organism>